<dbReference type="Gene3D" id="3.40.50.720">
    <property type="entry name" value="NAD(P)-binding Rossmann-like Domain"/>
    <property type="match status" value="1"/>
</dbReference>
<dbReference type="EMBL" id="LGIA01000018">
    <property type="protein sequence ID" value="KOH46816.1"/>
    <property type="molecule type" value="Genomic_DNA"/>
</dbReference>
<dbReference type="SUPFAM" id="SSF51735">
    <property type="entry name" value="NAD(P)-binding Rossmann-fold domains"/>
    <property type="match status" value="1"/>
</dbReference>
<organism evidence="2 3">
    <name type="scientific">Sunxiuqinia dokdonensis</name>
    <dbReference type="NCBI Taxonomy" id="1409788"/>
    <lineage>
        <taxon>Bacteria</taxon>
        <taxon>Pseudomonadati</taxon>
        <taxon>Bacteroidota</taxon>
        <taxon>Bacteroidia</taxon>
        <taxon>Marinilabiliales</taxon>
        <taxon>Prolixibacteraceae</taxon>
        <taxon>Sunxiuqinia</taxon>
    </lineage>
</organism>
<dbReference type="InterPro" id="IPR002347">
    <property type="entry name" value="SDR_fam"/>
</dbReference>
<dbReference type="PRINTS" id="PR00081">
    <property type="entry name" value="GDHRDH"/>
</dbReference>
<dbReference type="NCBIfam" id="NF004846">
    <property type="entry name" value="PRK06197.1"/>
    <property type="match status" value="1"/>
</dbReference>
<accession>A0A0L8VED1</accession>
<dbReference type="Proteomes" id="UP000036958">
    <property type="component" value="Unassembled WGS sequence"/>
</dbReference>
<dbReference type="OrthoDB" id="597510at2"/>
<gene>
    <name evidence="2" type="ORF">NC99_04020</name>
</gene>
<dbReference type="STRING" id="1409788.NC99_04020"/>
<dbReference type="Pfam" id="PF00106">
    <property type="entry name" value="adh_short"/>
    <property type="match status" value="1"/>
</dbReference>
<sequence>MKNEKWTTADIPDLTGKVIIVTGGNSGLGYESVKAFAQNGAEVIMACRSVEKGEVARAEIMKNKPNGKIKIMPLDLMDLSSVRNFTDKFKENYNRLDVLLNNAGIMIPPYGLTKDGFESQIGTNHLGHFALTGLLKDLIVKTPKSRVVSTSSIAHKSGKMGFNNFMFANGNGYTPMKAYGRSKLANLLFIYELQRRFEANNINSIAVAAHPGVSQTNLMRFIEGKFYYRLLKPLSSFFLQSAAMGALPQLRAAVDPNVQGGDYYGPNGFNEMKGSPVKVKSIPASYNTEDAKQLWKLSEKLTDINYNF</sequence>
<protein>
    <submittedName>
        <fullName evidence="2">Short-chain dehydrogenase</fullName>
    </submittedName>
</protein>
<dbReference type="CDD" id="cd05327">
    <property type="entry name" value="retinol-DH_like_SDR_c_like"/>
    <property type="match status" value="1"/>
</dbReference>
<keyword evidence="1" id="KW-0560">Oxidoreductase</keyword>
<keyword evidence="3" id="KW-1185">Reference proteome</keyword>
<dbReference type="PANTHER" id="PTHR43157:SF31">
    <property type="entry name" value="PHOSPHATIDYLINOSITOL-GLYCAN BIOSYNTHESIS CLASS F PROTEIN"/>
    <property type="match status" value="1"/>
</dbReference>
<dbReference type="AlphaFoldDB" id="A0A0L8VED1"/>
<name>A0A0L8VED1_9BACT</name>
<dbReference type="InterPro" id="IPR036291">
    <property type="entry name" value="NAD(P)-bd_dom_sf"/>
</dbReference>
<evidence type="ECO:0000256" key="1">
    <source>
        <dbReference type="ARBA" id="ARBA00023002"/>
    </source>
</evidence>
<comment type="caution">
    <text evidence="2">The sequence shown here is derived from an EMBL/GenBank/DDBJ whole genome shotgun (WGS) entry which is preliminary data.</text>
</comment>
<dbReference type="PANTHER" id="PTHR43157">
    <property type="entry name" value="PHOSPHATIDYLINOSITOL-GLYCAN BIOSYNTHESIS CLASS F PROTEIN-RELATED"/>
    <property type="match status" value="1"/>
</dbReference>
<proteinExistence type="predicted"/>
<evidence type="ECO:0000313" key="2">
    <source>
        <dbReference type="EMBL" id="KOH46816.1"/>
    </source>
</evidence>
<dbReference type="RefSeq" id="WP_053179257.1">
    <property type="nucleotide sequence ID" value="NZ_LGIA01000018.1"/>
</dbReference>
<dbReference type="GO" id="GO:0016491">
    <property type="term" value="F:oxidoreductase activity"/>
    <property type="evidence" value="ECO:0007669"/>
    <property type="project" value="UniProtKB-KW"/>
</dbReference>
<reference evidence="3" key="1">
    <citation type="submission" date="2015-07" db="EMBL/GenBank/DDBJ databases">
        <title>Genome sequencing of Sunxiuqinia dokdonensis strain SK.</title>
        <authorList>
            <person name="Ahn S."/>
            <person name="Kim B.-C."/>
        </authorList>
    </citation>
    <scope>NUCLEOTIDE SEQUENCE [LARGE SCALE GENOMIC DNA]</scope>
    <source>
        <strain evidence="3">SK</strain>
    </source>
</reference>
<evidence type="ECO:0000313" key="3">
    <source>
        <dbReference type="Proteomes" id="UP000036958"/>
    </source>
</evidence>